<dbReference type="OrthoDB" id="5288223at2"/>
<reference evidence="2 3" key="1">
    <citation type="submission" date="2019-10" db="EMBL/GenBank/DDBJ databases">
        <title>New species of Slilvanegrellaceae.</title>
        <authorList>
            <person name="Pitt A."/>
            <person name="Hahn M.W."/>
        </authorList>
    </citation>
    <scope>NUCLEOTIDE SEQUENCE [LARGE SCALE GENOMIC DNA]</scope>
    <source>
        <strain evidence="2 3">SP-Ram-0.45-NSY-1</strain>
    </source>
</reference>
<name>A0A6N6VS89_9BACT</name>
<dbReference type="PANTHER" id="PTHR43575">
    <property type="entry name" value="PROTEIN ABCI7, CHLOROPLASTIC"/>
    <property type="match status" value="1"/>
</dbReference>
<evidence type="ECO:0000313" key="2">
    <source>
        <dbReference type="EMBL" id="KAB8036496.1"/>
    </source>
</evidence>
<dbReference type="Pfam" id="PF01458">
    <property type="entry name" value="SUFBD_core"/>
    <property type="match status" value="1"/>
</dbReference>
<evidence type="ECO:0000313" key="3">
    <source>
        <dbReference type="Proteomes" id="UP000437748"/>
    </source>
</evidence>
<dbReference type="InterPro" id="IPR037284">
    <property type="entry name" value="SUF_FeS_clus_asmbl_SufBD_sf"/>
</dbReference>
<dbReference type="InterPro" id="IPR055346">
    <property type="entry name" value="Fe-S_cluster_assembly_SufBD"/>
</dbReference>
<protein>
    <recommendedName>
        <fullName evidence="1">SUF system FeS cluster assembly SufBD core domain-containing protein</fullName>
    </recommendedName>
</protein>
<dbReference type="RefSeq" id="WP_153421623.1">
    <property type="nucleotide sequence ID" value="NZ_WFLM01000006.1"/>
</dbReference>
<sequence length="430" mass="47787">MTIDNLDSQKLALCPTYPEESWRKTNPENFFLPQNEVLNFQGNSAIEAGRNKFLPWKVSYRNSDQLIEKLNSLKSILGDSAVSALENEMERIVYIDIGHGCADIYMSKNIKSIIEFSSSPFEVESIAPNSDIGFALASRLKSSSPHEIVVKIESKGSETPFVIVSNQLSPNFSQTYSSLKIVLSKSSQADFTLIEGGASFFIHRHSIILQENAKLNQLWIHHSNQENKSSVSLLERVVKLFENAKFNDAQIMFPQGNARVTSNIVFEGERSQAKSGVAVIATTGKFDYEPIQHHKVPNGNSNLNLKMILSGRAKSIFQGLVKIEKNAPKTFAFQNNKNLLLSKNARVDASPRLEILPNDVICKHGSATGELDSKQLYYMSTRGFSLQEARKLIVKSFAAESLNNLESESLISVLAENSLDVALSKLPQDI</sequence>
<dbReference type="PANTHER" id="PTHR43575:SF1">
    <property type="entry name" value="PROTEIN ABCI7, CHLOROPLASTIC"/>
    <property type="match status" value="1"/>
</dbReference>
<dbReference type="InterPro" id="IPR000825">
    <property type="entry name" value="SUF_FeS_clus_asmbl_SufBD_core"/>
</dbReference>
<accession>A0A6N6VS89</accession>
<organism evidence="2 3">
    <name type="scientific">Silvanigrella paludirubra</name>
    <dbReference type="NCBI Taxonomy" id="2499159"/>
    <lineage>
        <taxon>Bacteria</taxon>
        <taxon>Pseudomonadati</taxon>
        <taxon>Bdellovibrionota</taxon>
        <taxon>Oligoflexia</taxon>
        <taxon>Silvanigrellales</taxon>
        <taxon>Silvanigrellaceae</taxon>
        <taxon>Silvanigrella</taxon>
    </lineage>
</organism>
<evidence type="ECO:0000259" key="1">
    <source>
        <dbReference type="Pfam" id="PF01458"/>
    </source>
</evidence>
<keyword evidence="3" id="KW-1185">Reference proteome</keyword>
<dbReference type="Proteomes" id="UP000437748">
    <property type="component" value="Unassembled WGS sequence"/>
</dbReference>
<dbReference type="SUPFAM" id="SSF101960">
    <property type="entry name" value="Stabilizer of iron transporter SufD"/>
    <property type="match status" value="1"/>
</dbReference>
<gene>
    <name evidence="2" type="ORF">GCL60_15325</name>
</gene>
<comment type="caution">
    <text evidence="2">The sequence shown here is derived from an EMBL/GenBank/DDBJ whole genome shotgun (WGS) entry which is preliminary data.</text>
</comment>
<dbReference type="GO" id="GO:0016226">
    <property type="term" value="P:iron-sulfur cluster assembly"/>
    <property type="evidence" value="ECO:0007669"/>
    <property type="project" value="InterPro"/>
</dbReference>
<feature type="domain" description="SUF system FeS cluster assembly SufBD core" evidence="1">
    <location>
        <begin position="175"/>
        <end position="397"/>
    </location>
</feature>
<proteinExistence type="predicted"/>
<dbReference type="AlphaFoldDB" id="A0A6N6VS89"/>
<dbReference type="EMBL" id="WFLM01000006">
    <property type="protein sequence ID" value="KAB8036496.1"/>
    <property type="molecule type" value="Genomic_DNA"/>
</dbReference>